<evidence type="ECO:0000256" key="7">
    <source>
        <dbReference type="SAM" id="Phobius"/>
    </source>
</evidence>
<evidence type="ECO:0000313" key="9">
    <source>
        <dbReference type="EMBL" id="KUP95788.1"/>
    </source>
</evidence>
<feature type="transmembrane region" description="Helical" evidence="7">
    <location>
        <begin position="141"/>
        <end position="159"/>
    </location>
</feature>
<dbReference type="Pfam" id="PF08817">
    <property type="entry name" value="YukD"/>
    <property type="match status" value="1"/>
</dbReference>
<dbReference type="NCBIfam" id="TIGR03920">
    <property type="entry name" value="T7SS_EccD"/>
    <property type="match status" value="1"/>
</dbReference>
<dbReference type="InterPro" id="IPR024962">
    <property type="entry name" value="YukD-like"/>
</dbReference>
<keyword evidence="3" id="KW-1003">Cell membrane</keyword>
<feature type="transmembrane region" description="Helical" evidence="7">
    <location>
        <begin position="323"/>
        <end position="340"/>
    </location>
</feature>
<evidence type="ECO:0000256" key="4">
    <source>
        <dbReference type="ARBA" id="ARBA00022692"/>
    </source>
</evidence>
<feature type="transmembrane region" description="Helical" evidence="7">
    <location>
        <begin position="410"/>
        <end position="433"/>
    </location>
</feature>
<dbReference type="Pfam" id="PF19053">
    <property type="entry name" value="EccD"/>
    <property type="match status" value="1"/>
</dbReference>
<dbReference type="AlphaFoldDB" id="A0A147KEV1"/>
<evidence type="ECO:0000256" key="1">
    <source>
        <dbReference type="ARBA" id="ARBA00004651"/>
    </source>
</evidence>
<organism evidence="9 10">
    <name type="scientific">Thermobifida cellulosilytica TB100</name>
    <dbReference type="NCBI Taxonomy" id="665004"/>
    <lineage>
        <taxon>Bacteria</taxon>
        <taxon>Bacillati</taxon>
        <taxon>Actinomycetota</taxon>
        <taxon>Actinomycetes</taxon>
        <taxon>Streptosporangiales</taxon>
        <taxon>Nocardiopsidaceae</taxon>
        <taxon>Thermobifida</taxon>
    </lineage>
</organism>
<protein>
    <submittedName>
        <fullName evidence="9">Secretion protein</fullName>
    </submittedName>
</protein>
<feature type="domain" description="EccD-like transmembrane" evidence="8">
    <location>
        <begin position="113"/>
        <end position="436"/>
    </location>
</feature>
<feature type="transmembrane region" description="Helical" evidence="7">
    <location>
        <begin position="197"/>
        <end position="214"/>
    </location>
</feature>
<keyword evidence="5 7" id="KW-1133">Transmembrane helix</keyword>
<feature type="transmembrane region" description="Helical" evidence="7">
    <location>
        <begin position="114"/>
        <end position="135"/>
    </location>
</feature>
<feature type="transmembrane region" description="Helical" evidence="7">
    <location>
        <begin position="377"/>
        <end position="398"/>
    </location>
</feature>
<evidence type="ECO:0000259" key="8">
    <source>
        <dbReference type="Pfam" id="PF19053"/>
    </source>
</evidence>
<feature type="transmembrane region" description="Helical" evidence="7">
    <location>
        <begin position="247"/>
        <end position="269"/>
    </location>
</feature>
<dbReference type="Proteomes" id="UP000074382">
    <property type="component" value="Unassembled WGS sequence"/>
</dbReference>
<evidence type="ECO:0000313" key="10">
    <source>
        <dbReference type="Proteomes" id="UP000074382"/>
    </source>
</evidence>
<feature type="transmembrane region" description="Helical" evidence="7">
    <location>
        <begin position="352"/>
        <end position="371"/>
    </location>
</feature>
<feature type="transmembrane region" description="Helical" evidence="7">
    <location>
        <begin position="300"/>
        <end position="317"/>
    </location>
</feature>
<reference evidence="10" key="1">
    <citation type="journal article" date="2017" name="Acta Aliment.">
        <title>Plant polysaccharide degrading enzyme system of Thermpbifida cellulosilytica TB100 revealed by de novo genome project data.</title>
        <authorList>
            <person name="Toth A."/>
            <person name="Baka E."/>
            <person name="Luzics S."/>
            <person name="Bata-Vidacs I."/>
            <person name="Nagy I."/>
            <person name="Balint B."/>
            <person name="Herceg R."/>
            <person name="Olasz F."/>
            <person name="Wilk T."/>
            <person name="Nagy T."/>
            <person name="Kriszt B."/>
            <person name="Nagy I."/>
            <person name="Kukolya J."/>
        </authorList>
    </citation>
    <scope>NUCLEOTIDE SEQUENCE [LARGE SCALE GENOMIC DNA]</scope>
    <source>
        <strain evidence="10">TB100</strain>
    </source>
</reference>
<evidence type="ECO:0000256" key="6">
    <source>
        <dbReference type="ARBA" id="ARBA00023136"/>
    </source>
</evidence>
<dbReference type="EMBL" id="LGEM01000108">
    <property type="protein sequence ID" value="KUP95788.1"/>
    <property type="molecule type" value="Genomic_DNA"/>
</dbReference>
<feature type="transmembrane region" description="Helical" evidence="7">
    <location>
        <begin position="166"/>
        <end position="185"/>
    </location>
</feature>
<comment type="caution">
    <text evidence="9">The sequence shown here is derived from an EMBL/GenBank/DDBJ whole genome shotgun (WGS) entry which is preliminary data.</text>
</comment>
<dbReference type="Gene3D" id="3.10.20.90">
    <property type="entry name" value="Phosphatidylinositol 3-kinase Catalytic Subunit, Chain A, domain 1"/>
    <property type="match status" value="1"/>
</dbReference>
<evidence type="ECO:0000256" key="3">
    <source>
        <dbReference type="ARBA" id="ARBA00022475"/>
    </source>
</evidence>
<keyword evidence="6 7" id="KW-0472">Membrane</keyword>
<dbReference type="PATRIC" id="fig|665004.4.peg.1213"/>
<dbReference type="STRING" id="665004.AC529_15625"/>
<proteinExistence type="inferred from homology"/>
<comment type="subcellular location">
    <subcellularLocation>
        <location evidence="1">Cell membrane</location>
        <topology evidence="1">Multi-pass membrane protein</topology>
    </subcellularLocation>
</comment>
<evidence type="ECO:0000256" key="2">
    <source>
        <dbReference type="ARBA" id="ARBA00006162"/>
    </source>
</evidence>
<accession>A0A147KEV1</accession>
<dbReference type="InterPro" id="IPR044049">
    <property type="entry name" value="EccD_transm"/>
</dbReference>
<sequence length="440" mass="45103">MTSWSRVTLVGERRRVDAVLPSQEPIGALLPEVLELLGDPVENPPRLRHLTTSSGVILDGDTTLADKGVPDGAVLRLVSADEPLPAPVVHEVPETVSDALDEHRGRWTPEAARWTATAAATVLALALADVVWTGWGGATGLAAVAGAAAALFLLGPLLGRFWREPLGTALSFTGSALGGLALWYAAQLNDLPSWTLWGGWTALAALLVLSLGLGPLGRAGLVGGGLALLLSALWSAGHLLGLEPAHIAAATAVACVVLLSVLLRTALALSGLSALDDRRSAGTEVGRSDVLGALTEVHRSMALATVAVAVFAATAGVGLAAEFNGWTAALAGLLAIVVASRSRMFPLVVEKASLLAATVVVLAAPALAWAGATGWTVWPAAGVLGAALVFPVLALMTDPPEHVRARLRRLAGLCEAVALVVLVPVALGVFGTYQRLLDTF</sequence>
<feature type="transmembrane region" description="Helical" evidence="7">
    <location>
        <begin position="221"/>
        <end position="241"/>
    </location>
</feature>
<keyword evidence="4 7" id="KW-0812">Transmembrane</keyword>
<keyword evidence="10" id="KW-1185">Reference proteome</keyword>
<evidence type="ECO:0000256" key="5">
    <source>
        <dbReference type="ARBA" id="ARBA00022989"/>
    </source>
</evidence>
<gene>
    <name evidence="9" type="ORF">AC529_15625</name>
</gene>
<dbReference type="RefSeq" id="WP_068754092.1">
    <property type="nucleotide sequence ID" value="NZ_KQ950180.1"/>
</dbReference>
<dbReference type="InterPro" id="IPR006707">
    <property type="entry name" value="T7SS_EccD"/>
</dbReference>
<name>A0A147KEV1_THECS</name>
<comment type="similarity">
    <text evidence="2">Belongs to the EccD/Snm4 family.</text>
</comment>
<dbReference type="OrthoDB" id="3326149at2"/>
<dbReference type="GO" id="GO:0005886">
    <property type="term" value="C:plasma membrane"/>
    <property type="evidence" value="ECO:0007669"/>
    <property type="project" value="UniProtKB-SubCell"/>
</dbReference>